<evidence type="ECO:0000313" key="2">
    <source>
        <dbReference type="Proteomes" id="UP000028123"/>
    </source>
</evidence>
<gene>
    <name evidence="1" type="ORF">ET33_15390</name>
</gene>
<evidence type="ECO:0000313" key="1">
    <source>
        <dbReference type="EMBL" id="KEQ23516.1"/>
    </source>
</evidence>
<sequence>MEDVAKHKILLGEEAKLLLQIQTCQEVIFTLKSIVRQCGKSLHMLTMEDILTLIHQMEMDFRVELLHVNLEQARQDSKYH</sequence>
<dbReference type="EMBL" id="JNVM01000021">
    <property type="protein sequence ID" value="KEQ23516.1"/>
    <property type="molecule type" value="Genomic_DNA"/>
</dbReference>
<protein>
    <submittedName>
        <fullName evidence="1">Uncharacterized protein</fullName>
    </submittedName>
</protein>
<organism evidence="1 2">
    <name type="scientific">Paenibacillus tyrfis</name>
    <dbReference type="NCBI Taxonomy" id="1501230"/>
    <lineage>
        <taxon>Bacteria</taxon>
        <taxon>Bacillati</taxon>
        <taxon>Bacillota</taxon>
        <taxon>Bacilli</taxon>
        <taxon>Bacillales</taxon>
        <taxon>Paenibacillaceae</taxon>
        <taxon>Paenibacillus</taxon>
    </lineage>
</organism>
<accession>A0A081NYJ3</accession>
<dbReference type="RefSeq" id="WP_036687992.1">
    <property type="nucleotide sequence ID" value="NZ_FYEP01000054.1"/>
</dbReference>
<dbReference type="AlphaFoldDB" id="A0A081NYJ3"/>
<name>A0A081NYJ3_9BACL</name>
<dbReference type="Proteomes" id="UP000028123">
    <property type="component" value="Unassembled WGS sequence"/>
</dbReference>
<reference evidence="1 2" key="1">
    <citation type="submission" date="2014-06" db="EMBL/GenBank/DDBJ databases">
        <title>Draft genome sequence of Paenibacillus sp. MSt1.</title>
        <authorList>
            <person name="Aw Y.K."/>
            <person name="Ong K.S."/>
            <person name="Gan H.M."/>
            <person name="Lee S.M."/>
        </authorList>
    </citation>
    <scope>NUCLEOTIDE SEQUENCE [LARGE SCALE GENOMIC DNA]</scope>
    <source>
        <strain evidence="1 2">MSt1</strain>
    </source>
</reference>
<comment type="caution">
    <text evidence="1">The sequence shown here is derived from an EMBL/GenBank/DDBJ whole genome shotgun (WGS) entry which is preliminary data.</text>
</comment>
<proteinExistence type="predicted"/>
<keyword evidence="2" id="KW-1185">Reference proteome</keyword>
<dbReference type="OrthoDB" id="2624176at2"/>